<dbReference type="EMBL" id="ML770289">
    <property type="protein sequence ID" value="KAE9383904.1"/>
    <property type="molecule type" value="Genomic_DNA"/>
</dbReference>
<dbReference type="CDD" id="cd23714">
    <property type="entry name" value="beta-trefoil_Ricin_MtaL"/>
    <property type="match status" value="1"/>
</dbReference>
<dbReference type="AlphaFoldDB" id="A0A6A4GEH6"/>
<sequence length="143" mass="15900">MPTLEKSTYVITNVKEKNIAWLEDWNDDTPITGNATDDPLNGVSGKGKWYITPRSNGKYTLQSVLSINYATVGFGAVVGDTVVGRSASFEWSISDNGTPGQYKISDPDSHLFWNLPNNDIGTSIELSENHNDKRSWWTFTPVQ</sequence>
<dbReference type="Gene3D" id="2.80.10.50">
    <property type="match status" value="1"/>
</dbReference>
<proteinExistence type="predicted"/>
<reference evidence="1" key="1">
    <citation type="journal article" date="2019" name="Environ. Microbiol.">
        <title>Fungal ecological strategies reflected in gene transcription - a case study of two litter decomposers.</title>
        <authorList>
            <person name="Barbi F."/>
            <person name="Kohler A."/>
            <person name="Barry K."/>
            <person name="Baskaran P."/>
            <person name="Daum C."/>
            <person name="Fauchery L."/>
            <person name="Ihrmark K."/>
            <person name="Kuo A."/>
            <person name="LaButti K."/>
            <person name="Lipzen A."/>
            <person name="Morin E."/>
            <person name="Grigoriev I.V."/>
            <person name="Henrissat B."/>
            <person name="Lindahl B."/>
            <person name="Martin F."/>
        </authorList>
    </citation>
    <scope>NUCLEOTIDE SEQUENCE</scope>
    <source>
        <strain evidence="1">JB14</strain>
    </source>
</reference>
<dbReference type="OrthoDB" id="3131343at2759"/>
<organism evidence="1 2">
    <name type="scientific">Gymnopus androsaceus JB14</name>
    <dbReference type="NCBI Taxonomy" id="1447944"/>
    <lineage>
        <taxon>Eukaryota</taxon>
        <taxon>Fungi</taxon>
        <taxon>Dikarya</taxon>
        <taxon>Basidiomycota</taxon>
        <taxon>Agaricomycotina</taxon>
        <taxon>Agaricomycetes</taxon>
        <taxon>Agaricomycetidae</taxon>
        <taxon>Agaricales</taxon>
        <taxon>Marasmiineae</taxon>
        <taxon>Omphalotaceae</taxon>
        <taxon>Gymnopus</taxon>
    </lineage>
</organism>
<dbReference type="InterPro" id="IPR035992">
    <property type="entry name" value="Ricin_B-like_lectins"/>
</dbReference>
<gene>
    <name evidence="1" type="ORF">BT96DRAFT_1027036</name>
</gene>
<dbReference type="Proteomes" id="UP000799118">
    <property type="component" value="Unassembled WGS sequence"/>
</dbReference>
<name>A0A6A4GEH6_9AGAR</name>
<protein>
    <recommendedName>
        <fullName evidence="3">Ricin B lectin domain-containing protein</fullName>
    </recommendedName>
</protein>
<evidence type="ECO:0000313" key="2">
    <source>
        <dbReference type="Proteomes" id="UP000799118"/>
    </source>
</evidence>
<dbReference type="SUPFAM" id="SSF50370">
    <property type="entry name" value="Ricin B-like lectins"/>
    <property type="match status" value="1"/>
</dbReference>
<evidence type="ECO:0008006" key="3">
    <source>
        <dbReference type="Google" id="ProtNLM"/>
    </source>
</evidence>
<evidence type="ECO:0000313" key="1">
    <source>
        <dbReference type="EMBL" id="KAE9383904.1"/>
    </source>
</evidence>
<accession>A0A6A4GEH6</accession>
<keyword evidence="2" id="KW-1185">Reference proteome</keyword>